<dbReference type="Pfam" id="PF24932">
    <property type="entry name" value="UBA_NBR1_C"/>
    <property type="match status" value="2"/>
</dbReference>
<evidence type="ECO:0000256" key="6">
    <source>
        <dbReference type="ARBA" id="ARBA00022723"/>
    </source>
</evidence>
<evidence type="ECO:0000256" key="7">
    <source>
        <dbReference type="ARBA" id="ARBA00022771"/>
    </source>
</evidence>
<dbReference type="InterPro" id="IPR000270">
    <property type="entry name" value="PB1_dom"/>
</dbReference>
<evidence type="ECO:0000256" key="11">
    <source>
        <dbReference type="ARBA" id="ARBA00023329"/>
    </source>
</evidence>
<keyword evidence="9" id="KW-0653">Protein transport</keyword>
<dbReference type="PROSITE" id="PS51745">
    <property type="entry name" value="PB1"/>
    <property type="match status" value="1"/>
</dbReference>
<dbReference type="SMART" id="SM00666">
    <property type="entry name" value="PB1"/>
    <property type="match status" value="1"/>
</dbReference>
<dbReference type="InterPro" id="IPR013783">
    <property type="entry name" value="Ig-like_fold"/>
</dbReference>
<evidence type="ECO:0000256" key="9">
    <source>
        <dbReference type="ARBA" id="ARBA00022927"/>
    </source>
</evidence>
<evidence type="ECO:0000259" key="16">
    <source>
        <dbReference type="PROSITE" id="PS51745"/>
    </source>
</evidence>
<feature type="domain" description="UBA" evidence="14">
    <location>
        <begin position="697"/>
        <end position="738"/>
    </location>
</feature>
<evidence type="ECO:0000256" key="3">
    <source>
        <dbReference type="ARBA" id="ARBA00011726"/>
    </source>
</evidence>
<dbReference type="InterPro" id="IPR000433">
    <property type="entry name" value="Znf_ZZ"/>
</dbReference>
<dbReference type="FunCoup" id="A0A7J7CEN2">
    <property type="interactions" value="1578"/>
</dbReference>
<reference evidence="17 18" key="1">
    <citation type="journal article" date="2020" name="Nat. Commun.">
        <title>Genome of Tripterygium wilfordii and identification of cytochrome P450 involved in triptolide biosynthesis.</title>
        <authorList>
            <person name="Tu L."/>
            <person name="Su P."/>
            <person name="Zhang Z."/>
            <person name="Gao L."/>
            <person name="Wang J."/>
            <person name="Hu T."/>
            <person name="Zhou J."/>
            <person name="Zhang Y."/>
            <person name="Zhao Y."/>
            <person name="Liu Y."/>
            <person name="Song Y."/>
            <person name="Tong Y."/>
            <person name="Lu Y."/>
            <person name="Yang J."/>
            <person name="Xu C."/>
            <person name="Jia M."/>
            <person name="Peters R.J."/>
            <person name="Huang L."/>
            <person name="Gao W."/>
        </authorList>
    </citation>
    <scope>NUCLEOTIDE SEQUENCE [LARGE SCALE GENOMIC DNA]</scope>
    <source>
        <strain evidence="18">cv. XIE 37</strain>
        <tissue evidence="17">Leaf</tissue>
    </source>
</reference>
<evidence type="ECO:0000256" key="8">
    <source>
        <dbReference type="ARBA" id="ARBA00022833"/>
    </source>
</evidence>
<dbReference type="GO" id="GO:0031410">
    <property type="term" value="C:cytoplasmic vesicle"/>
    <property type="evidence" value="ECO:0007669"/>
    <property type="project" value="UniProtKB-KW"/>
</dbReference>
<dbReference type="CDD" id="cd14947">
    <property type="entry name" value="NBR1_like"/>
    <property type="match status" value="1"/>
</dbReference>
<dbReference type="CDD" id="cd06398">
    <property type="entry name" value="PB1_Joka2"/>
    <property type="match status" value="1"/>
</dbReference>
<evidence type="ECO:0000256" key="2">
    <source>
        <dbReference type="ARBA" id="ARBA00004419"/>
    </source>
</evidence>
<dbReference type="InParanoid" id="A0A7J7CEN2"/>
<keyword evidence="6" id="KW-0479">Metal-binding</keyword>
<feature type="domain" description="ZZ-type" evidence="15">
    <location>
        <begin position="346"/>
        <end position="396"/>
    </location>
</feature>
<dbReference type="GO" id="GO:0015031">
    <property type="term" value="P:protein transport"/>
    <property type="evidence" value="ECO:0007669"/>
    <property type="project" value="UniProtKB-KW"/>
</dbReference>
<gene>
    <name evidence="17" type="ORF">HS088_TW18G00866</name>
</gene>
<feature type="domain" description="UBA" evidence="14">
    <location>
        <begin position="731"/>
        <end position="780"/>
    </location>
</feature>
<dbReference type="AlphaFoldDB" id="A0A7J7CEN2"/>
<dbReference type="Pfam" id="PF00564">
    <property type="entry name" value="PB1"/>
    <property type="match status" value="1"/>
</dbReference>
<evidence type="ECO:0000256" key="13">
    <source>
        <dbReference type="SAM" id="MobiDB-lite"/>
    </source>
</evidence>
<keyword evidence="7 12" id="KW-0863">Zinc-finger</keyword>
<dbReference type="InterPro" id="IPR015940">
    <property type="entry name" value="UBA"/>
</dbReference>
<dbReference type="InterPro" id="IPR053793">
    <property type="entry name" value="PB1-like"/>
</dbReference>
<comment type="caution">
    <text evidence="17">The sequence shown here is derived from an EMBL/GenBank/DDBJ whole genome shotgun (WGS) entry which is preliminary data.</text>
</comment>
<evidence type="ECO:0000256" key="10">
    <source>
        <dbReference type="ARBA" id="ARBA00023006"/>
    </source>
</evidence>
<dbReference type="PANTHER" id="PTHR20930:SF0">
    <property type="entry name" value="PROTEIN ILRUN"/>
    <property type="match status" value="1"/>
</dbReference>
<evidence type="ECO:0000256" key="5">
    <source>
        <dbReference type="ARBA" id="ARBA00022554"/>
    </source>
</evidence>
<dbReference type="OrthoDB" id="661148at2759"/>
<dbReference type="InterPro" id="IPR056893">
    <property type="entry name" value="UBA_Nbr1_C"/>
</dbReference>
<dbReference type="InterPro" id="IPR032350">
    <property type="entry name" value="Nbr1_FW"/>
</dbReference>
<dbReference type="EMBL" id="JAAARO010000018">
    <property type="protein sequence ID" value="KAF5732176.1"/>
    <property type="molecule type" value="Genomic_DNA"/>
</dbReference>
<protein>
    <recommendedName>
        <fullName evidence="19">Protein NBR1</fullName>
    </recommendedName>
</protein>
<dbReference type="Gene3D" id="3.10.20.90">
    <property type="entry name" value="Phosphatidylinositol 3-kinase Catalytic Subunit, Chain A, domain 1"/>
    <property type="match status" value="1"/>
</dbReference>
<dbReference type="FunFam" id="1.10.8.10:FF:000085">
    <property type="entry name" value="protein NBR1 homolog"/>
    <property type="match status" value="1"/>
</dbReference>
<sequence length="784" mass="85581">MEDAMVIKVKYGDTLRRFSVPVNEKKQLDLDMDGLKWKILSLFNFPPNADLILTYVDEDGDVVTLADDNDLCDVMSQRLKFLRIDVQLNDEQSGNSSESGGCATPTSSPHIQKPLPNISVDVNEVLKLIPDPLYETLSKLSLDLASKATSSSPVLAELLECFSKMSHSYLNPVSQSGPASSTLRGGSTGLKAPLVSNDANDSYYYGSQEVLRKSNLANEQSKKVEIENVARGVDAPNLSKATPVDLNVKPPINGPASDDARIRKEIDGYLNGKSVGFGVSDMAGSMRPPNAVRGQNTELIGNLSNECPFSGLTINNQAAIPLRVNPRVSPFKRSNNRYDAAVGMFHKGVRCDGCGVHPITGPRFKSKVKEDYDLCSICFSEMGNEADYIRMDRPQSYRHSQSVHGLRDYTQHPRVIRQFLKGDSAKPARPKLDSRFVLDVNVLDGTVMAPSTSFSKIWRMRNCGDSVWPQGSQLVWIGGDRFSSTISVNVEIPADGVPIDGELDVAVDFIAPQLPGRYISYWRMSTPSGVKFGQRVWVLIQVDGALKDAFCQNFEDINLNVTLQDAIDGYQGLNLNYPPVSSCSKSPQVLDMNVRPVGDVVSSLPSDNVVTEPAKPVGVEQPKEVNAESNFPINDVLLVGSGASAPPAPLQGPSEVNAPVSCPIIDLPEATAAGTSHATSPVTEVPISSVGVKIIDEVEKSLLEELEMMGFKQVDLNKKILRRNGYNLEQSVDDLCGDAEWDTILDELQEMGFCNQEANKRLLKKNNGSIKRVVMELLSGDEEV</sequence>
<evidence type="ECO:0000313" key="18">
    <source>
        <dbReference type="Proteomes" id="UP000593562"/>
    </source>
</evidence>
<comment type="subcellular location">
    <subcellularLocation>
        <location evidence="2">Cytoplasmic vesicle</location>
        <location evidence="2">Autophagosome</location>
    </subcellularLocation>
    <subcellularLocation>
        <location evidence="1">Vacuole</location>
    </subcellularLocation>
</comment>
<evidence type="ECO:0000256" key="12">
    <source>
        <dbReference type="PROSITE-ProRule" id="PRU00228"/>
    </source>
</evidence>
<evidence type="ECO:0000313" key="17">
    <source>
        <dbReference type="EMBL" id="KAF5732176.1"/>
    </source>
</evidence>
<name>A0A7J7CEN2_TRIWF</name>
<feature type="compositionally biased region" description="Polar residues" evidence="13">
    <location>
        <begin position="91"/>
        <end position="110"/>
    </location>
</feature>
<dbReference type="SMART" id="SM00291">
    <property type="entry name" value="ZnF_ZZ"/>
    <property type="match status" value="1"/>
</dbReference>
<dbReference type="GO" id="GO:0005776">
    <property type="term" value="C:autophagosome"/>
    <property type="evidence" value="ECO:0007669"/>
    <property type="project" value="UniProtKB-SubCell"/>
</dbReference>
<keyword evidence="10" id="KW-0072">Autophagy</keyword>
<keyword evidence="8" id="KW-0862">Zinc</keyword>
<feature type="region of interest" description="Disordered" evidence="13">
    <location>
        <begin position="91"/>
        <end position="114"/>
    </location>
</feature>
<keyword evidence="5" id="KW-0926">Vacuole</keyword>
<dbReference type="GO" id="GO:0008270">
    <property type="term" value="F:zinc ion binding"/>
    <property type="evidence" value="ECO:0007669"/>
    <property type="project" value="UniProtKB-KW"/>
</dbReference>
<organism evidence="17 18">
    <name type="scientific">Tripterygium wilfordii</name>
    <name type="common">Thunder God vine</name>
    <dbReference type="NCBI Taxonomy" id="458696"/>
    <lineage>
        <taxon>Eukaryota</taxon>
        <taxon>Viridiplantae</taxon>
        <taxon>Streptophyta</taxon>
        <taxon>Embryophyta</taxon>
        <taxon>Tracheophyta</taxon>
        <taxon>Spermatophyta</taxon>
        <taxon>Magnoliopsida</taxon>
        <taxon>eudicotyledons</taxon>
        <taxon>Gunneridae</taxon>
        <taxon>Pentapetalae</taxon>
        <taxon>rosids</taxon>
        <taxon>fabids</taxon>
        <taxon>Celastrales</taxon>
        <taxon>Celastraceae</taxon>
        <taxon>Tripterygium</taxon>
    </lineage>
</organism>
<feature type="domain" description="PB1" evidence="16">
    <location>
        <begin position="4"/>
        <end position="89"/>
    </location>
</feature>
<dbReference type="SUPFAM" id="SSF57850">
    <property type="entry name" value="RING/U-box"/>
    <property type="match status" value="1"/>
</dbReference>
<evidence type="ECO:0000256" key="4">
    <source>
        <dbReference type="ARBA" id="ARBA00022448"/>
    </source>
</evidence>
<keyword evidence="18" id="KW-1185">Reference proteome</keyword>
<dbReference type="InterPro" id="IPR043145">
    <property type="entry name" value="Znf_ZZ_sf"/>
</dbReference>
<evidence type="ECO:0000259" key="15">
    <source>
        <dbReference type="PROSITE" id="PS50135"/>
    </source>
</evidence>
<dbReference type="Gene3D" id="3.30.60.90">
    <property type="match status" value="1"/>
</dbReference>
<evidence type="ECO:0008006" key="19">
    <source>
        <dbReference type="Google" id="ProtNLM"/>
    </source>
</evidence>
<dbReference type="Gene3D" id="2.60.40.10">
    <property type="entry name" value="Immunoglobulins"/>
    <property type="match status" value="1"/>
</dbReference>
<dbReference type="InterPro" id="IPR009060">
    <property type="entry name" value="UBA-like_sf"/>
</dbReference>
<comment type="subunit">
    <text evidence="3">Homodimers and heterodimers.</text>
</comment>
<proteinExistence type="predicted"/>
<dbReference type="Pfam" id="PF16158">
    <property type="entry name" value="N_BRCA1_IG"/>
    <property type="match status" value="1"/>
</dbReference>
<dbReference type="CDD" id="cd14319">
    <property type="entry name" value="UBA_NBR1"/>
    <property type="match status" value="2"/>
</dbReference>
<dbReference type="Pfam" id="PF00569">
    <property type="entry name" value="ZZ"/>
    <property type="match status" value="1"/>
</dbReference>
<dbReference type="PANTHER" id="PTHR20930">
    <property type="entry name" value="OVARIAN CARCINOMA ANTIGEN CA125-RELATED"/>
    <property type="match status" value="1"/>
</dbReference>
<dbReference type="GO" id="GO:0006914">
    <property type="term" value="P:autophagy"/>
    <property type="evidence" value="ECO:0007669"/>
    <property type="project" value="UniProtKB-KW"/>
</dbReference>
<dbReference type="SUPFAM" id="SSF54277">
    <property type="entry name" value="CAD &amp; PB1 domains"/>
    <property type="match status" value="1"/>
</dbReference>
<keyword evidence="4" id="KW-0813">Transport</keyword>
<evidence type="ECO:0000259" key="14">
    <source>
        <dbReference type="PROSITE" id="PS50030"/>
    </source>
</evidence>
<dbReference type="PROSITE" id="PS50030">
    <property type="entry name" value="UBA"/>
    <property type="match status" value="2"/>
</dbReference>
<keyword evidence="11" id="KW-0968">Cytoplasmic vesicle</keyword>
<dbReference type="PROSITE" id="PS50135">
    <property type="entry name" value="ZF_ZZ_2"/>
    <property type="match status" value="1"/>
</dbReference>
<dbReference type="SUPFAM" id="SSF46934">
    <property type="entry name" value="UBA-like"/>
    <property type="match status" value="1"/>
</dbReference>
<accession>A0A7J7CEN2</accession>
<dbReference type="Gene3D" id="1.10.8.10">
    <property type="entry name" value="DNA helicase RuvA subunit, C-terminal domain"/>
    <property type="match status" value="2"/>
</dbReference>
<evidence type="ECO:0000256" key="1">
    <source>
        <dbReference type="ARBA" id="ARBA00004116"/>
    </source>
</evidence>
<dbReference type="Proteomes" id="UP000593562">
    <property type="component" value="Unassembled WGS sequence"/>
</dbReference>